<evidence type="ECO:0000313" key="2">
    <source>
        <dbReference type="EMBL" id="CAI9179936.1"/>
    </source>
</evidence>
<sequence>MHQALTAPGLASSTPVLLKDTTEVSSFGAHEQVFFGSGPAGRGGAARTVRFLRGRGGLTSGEPRRGAARAVNTANKPFLSLRSSAPRLRTGGIKIVISLDLSRGLRAAGAQRGASRGVPEPLGGARDAPVSPQALVAAGPSALAARIQRLLHRFSSHSCGDEAGCCSERKWAWTNSRHADTRESRGAAGQRPGVSIAGGRPCARGGFRQCEHSHPPSCFVPSSPVLWVDVLSEKLSVAHAAESKSEAWVSRFSGLPPFSLLRGEKRTGGFHRPGLDVELPRARIWLLVAFTAKETKNAVSLHDPGGRATRTLHCLRPGRPGSPRDAGLSASGRMEPRFRVLTSWPGDYSPASRWEGRTELAGLLWGQRGTPGEELRAGCPGLEPIICALLITHIDVSSGFALLFLSGRRHWLPYPDVLSVSILDSETAGTNVDRLGLQSICKVTQVVMREPEAASQSGVRQQDVVSVLQPFHPDLPLGDGLCGLKPPGWLAAQAPQVPRVSAQEARGGRWAWGGDQSKEERPGGDREKEDGALRQGERGRGCLLEAAHSRSRTLISVFVCPEPRAPLFLCALDRLFPLLGRPSPRRSVGALLCVPPRDDTPPTPGPRAGHHCVPAAPREACFVDRVLSNTLGLARDTDIKLVVCWEACARSCLEQVSRKSQISSSEAVLAALLSTERWGFYACASRSSRRSNFLCRTQAQQ</sequence>
<name>A0ABN9A4P7_RANTA</name>
<feature type="compositionally biased region" description="Basic and acidic residues" evidence="1">
    <location>
        <begin position="516"/>
        <end position="534"/>
    </location>
</feature>
<gene>
    <name evidence="2" type="ORF">MRATA1EN1_LOCUS28898</name>
</gene>
<organism evidence="2 3">
    <name type="scientific">Rangifer tarandus platyrhynchus</name>
    <name type="common">Svalbard reindeer</name>
    <dbReference type="NCBI Taxonomy" id="3082113"/>
    <lineage>
        <taxon>Eukaryota</taxon>
        <taxon>Metazoa</taxon>
        <taxon>Chordata</taxon>
        <taxon>Craniata</taxon>
        <taxon>Vertebrata</taxon>
        <taxon>Euteleostomi</taxon>
        <taxon>Mammalia</taxon>
        <taxon>Eutheria</taxon>
        <taxon>Laurasiatheria</taxon>
        <taxon>Artiodactyla</taxon>
        <taxon>Ruminantia</taxon>
        <taxon>Pecora</taxon>
        <taxon>Cervidae</taxon>
        <taxon>Odocoileinae</taxon>
        <taxon>Rangifer</taxon>
    </lineage>
</organism>
<accession>A0ABN9A4P7</accession>
<keyword evidence="3" id="KW-1185">Reference proteome</keyword>
<evidence type="ECO:0000256" key="1">
    <source>
        <dbReference type="SAM" id="MobiDB-lite"/>
    </source>
</evidence>
<proteinExistence type="predicted"/>
<feature type="region of interest" description="Disordered" evidence="1">
    <location>
        <begin position="503"/>
        <end position="534"/>
    </location>
</feature>
<dbReference type="EMBL" id="OX459945">
    <property type="protein sequence ID" value="CAI9179936.1"/>
    <property type="molecule type" value="Genomic_DNA"/>
</dbReference>
<reference evidence="2" key="1">
    <citation type="submission" date="2023-04" db="EMBL/GenBank/DDBJ databases">
        <authorList>
            <consortium name="ELIXIR-Norway"/>
        </authorList>
    </citation>
    <scope>NUCLEOTIDE SEQUENCE [LARGE SCALE GENOMIC DNA]</scope>
</reference>
<evidence type="ECO:0000313" key="3">
    <source>
        <dbReference type="Proteomes" id="UP001176941"/>
    </source>
</evidence>
<protein>
    <submittedName>
        <fullName evidence="2">Uncharacterized protein</fullName>
    </submittedName>
</protein>
<dbReference type="Proteomes" id="UP001176941">
    <property type="component" value="Chromosome 9"/>
</dbReference>